<accession>A0A8D9E7N8</accession>
<dbReference type="EMBL" id="HBUF01435302">
    <property type="protein sequence ID" value="CAG6742409.1"/>
    <property type="molecule type" value="Transcribed_RNA"/>
</dbReference>
<dbReference type="AlphaFoldDB" id="A0A8D9E7N8"/>
<name>A0A8D9E7N8_9HEMI</name>
<sequence>MYRNEISSCQIIEIENSKIQNNTEKLSDEDVEPVYGICKDQSEKSPTTSSPKLDGSLFSPPSIIDSCDKATFYWLTGGGTIDGTEKKSETNQSVMDIEEDKNKDSCPIVLEESFDTNLHKETIAMKICNEDKKNEDMRSNIRRELETSDQAEKSLLLSKALLRTIRFSDISMDDFFKVSKSDLFVKYSDLISMSARKSKSRKYPRLSWSDYSDCGRCEP</sequence>
<evidence type="ECO:0000313" key="2">
    <source>
        <dbReference type="EMBL" id="CAG6742409.1"/>
    </source>
</evidence>
<organism evidence="2">
    <name type="scientific">Cacopsylla melanoneura</name>
    <dbReference type="NCBI Taxonomy" id="428564"/>
    <lineage>
        <taxon>Eukaryota</taxon>
        <taxon>Metazoa</taxon>
        <taxon>Ecdysozoa</taxon>
        <taxon>Arthropoda</taxon>
        <taxon>Hexapoda</taxon>
        <taxon>Insecta</taxon>
        <taxon>Pterygota</taxon>
        <taxon>Neoptera</taxon>
        <taxon>Paraneoptera</taxon>
        <taxon>Hemiptera</taxon>
        <taxon>Sternorrhyncha</taxon>
        <taxon>Psylloidea</taxon>
        <taxon>Psyllidae</taxon>
        <taxon>Psyllinae</taxon>
        <taxon>Cacopsylla</taxon>
    </lineage>
</organism>
<feature type="region of interest" description="Disordered" evidence="1">
    <location>
        <begin position="37"/>
        <end position="56"/>
    </location>
</feature>
<proteinExistence type="predicted"/>
<evidence type="ECO:0000256" key="1">
    <source>
        <dbReference type="SAM" id="MobiDB-lite"/>
    </source>
</evidence>
<protein>
    <submittedName>
        <fullName evidence="2">Uncharacterized protein</fullName>
    </submittedName>
</protein>
<reference evidence="2" key="1">
    <citation type="submission" date="2021-05" db="EMBL/GenBank/DDBJ databases">
        <authorList>
            <person name="Alioto T."/>
            <person name="Alioto T."/>
            <person name="Gomez Garrido J."/>
        </authorList>
    </citation>
    <scope>NUCLEOTIDE SEQUENCE</scope>
</reference>